<accession>A0AAE3FGX6</accession>
<feature type="transmembrane region" description="Helical" evidence="7">
    <location>
        <begin position="162"/>
        <end position="187"/>
    </location>
</feature>
<dbReference type="SUPFAM" id="SSF53649">
    <property type="entry name" value="Alkaline phosphatase-like"/>
    <property type="match status" value="1"/>
</dbReference>
<proteinExistence type="predicted"/>
<keyword evidence="3 7" id="KW-0812">Transmembrane</keyword>
<name>A0AAE3FGX6_9BACT</name>
<evidence type="ECO:0000256" key="1">
    <source>
        <dbReference type="ARBA" id="ARBA00004651"/>
    </source>
</evidence>
<evidence type="ECO:0000256" key="4">
    <source>
        <dbReference type="ARBA" id="ARBA00022989"/>
    </source>
</evidence>
<feature type="transmembrane region" description="Helical" evidence="7">
    <location>
        <begin position="20"/>
        <end position="41"/>
    </location>
</feature>
<evidence type="ECO:0000313" key="9">
    <source>
        <dbReference type="EMBL" id="MCI5756216.1"/>
    </source>
</evidence>
<dbReference type="InterPro" id="IPR050448">
    <property type="entry name" value="OpgB/LTA_synthase_biosynth"/>
</dbReference>
<sequence length="698" mass="77580">MLKKIKEKLMCAGGKARRFFSAHPAVAVLISALSVAFVNEILSRRSFIGAVVFLFTKPHLFLCSAAVIFVFASPALFSRRWKFTLTVISSVFLLLGITDFVVRCFRQTPFSWIDVALVRSVFPILAVYLSVFGVIALAVLLVALAVLIFIRRSKAKKTPVNIRYSAVTTVSALAAAAAVIGICYGTGSFPGRFPNQLSDTYRDYGFTYCFLAGIVDRGISKPSGYDNDFRDVISDIISDEPTETPGSDTTDSAPDQPPEQLPNIVFVQLESFFDPSYLKGFSFSENPTPVFSELKKNYSHGRLRVPTYGGGTANTEFEVLTGMRICDFGPSEYPYQTVLQKSTCESVCYNLSAHGYTAHAVHNYRANFYDRVKVYGNLGFNTFTPIEYMSGTEVNPLGWADDSVLTRYVISAMDSTDGPDLVYCVTVQSHGKYPTVPFRNTEDRIKVTDLPEDYPEVPLTYYLNQLRQTDEFIGELISAVEKTGEDTVIVFFGDHLPDLGFEEEWLKDGMTLYDTEYVIWSSRGRIGDNENLFSYQLSAKTVSLFGISDGVLTKFHQTWRGQKNYEKYLEMIEYDLLYGECFAYGGSNPFAVTEVKLGVRDIVITGAGNTGDGAVISGRGFTEASRIYVNGIVRKTVYDGENTLTAPGLKLKDGDALTVVQISDGIFRLGQTDEYIFRSEKGDSFLKGIADSRFLCYN</sequence>
<dbReference type="AlphaFoldDB" id="A0AAE3FGX6"/>
<evidence type="ECO:0000313" key="10">
    <source>
        <dbReference type="Proteomes" id="UP001139365"/>
    </source>
</evidence>
<evidence type="ECO:0000256" key="5">
    <source>
        <dbReference type="ARBA" id="ARBA00023136"/>
    </source>
</evidence>
<keyword evidence="2" id="KW-1003">Cell membrane</keyword>
<feature type="transmembrane region" description="Helical" evidence="7">
    <location>
        <begin position="122"/>
        <end position="150"/>
    </location>
</feature>
<keyword evidence="5 7" id="KW-0472">Membrane</keyword>
<evidence type="ECO:0000256" key="3">
    <source>
        <dbReference type="ARBA" id="ARBA00022692"/>
    </source>
</evidence>
<dbReference type="GO" id="GO:0005886">
    <property type="term" value="C:plasma membrane"/>
    <property type="evidence" value="ECO:0007669"/>
    <property type="project" value="UniProtKB-SubCell"/>
</dbReference>
<dbReference type="InterPro" id="IPR017850">
    <property type="entry name" value="Alkaline_phosphatase_core_sf"/>
</dbReference>
<organism evidence="9 10">
    <name type="scientific">Candidatus Colimorpha enterica</name>
    <dbReference type="NCBI Taxonomy" id="3083063"/>
    <lineage>
        <taxon>Bacteria</taxon>
        <taxon>Pseudomonadati</taxon>
        <taxon>Bacteroidota</taxon>
        <taxon>Bacteroidia</taxon>
        <taxon>Bacteroidales</taxon>
        <taxon>Candidatus Colimorpha</taxon>
    </lineage>
</organism>
<dbReference type="InterPro" id="IPR000917">
    <property type="entry name" value="Sulfatase_N"/>
</dbReference>
<comment type="caution">
    <text evidence="9">The sequence shown here is derived from an EMBL/GenBank/DDBJ whole genome shotgun (WGS) entry which is preliminary data.</text>
</comment>
<dbReference type="GO" id="GO:0016787">
    <property type="term" value="F:hydrolase activity"/>
    <property type="evidence" value="ECO:0007669"/>
    <property type="project" value="UniProtKB-KW"/>
</dbReference>
<keyword evidence="9" id="KW-0378">Hydrolase</keyword>
<dbReference type="PANTHER" id="PTHR47371:SF3">
    <property type="entry name" value="PHOSPHOGLYCEROL TRANSFERASE I"/>
    <property type="match status" value="1"/>
</dbReference>
<feature type="transmembrane region" description="Helical" evidence="7">
    <location>
        <begin position="83"/>
        <end position="102"/>
    </location>
</feature>
<comment type="subcellular location">
    <subcellularLocation>
        <location evidence="1">Cell membrane</location>
        <topology evidence="1">Multi-pass membrane protein</topology>
    </subcellularLocation>
</comment>
<protein>
    <submittedName>
        <fullName evidence="9">Sulfatase-like hydrolase/transferase</fullName>
    </submittedName>
</protein>
<feature type="transmembrane region" description="Helical" evidence="7">
    <location>
        <begin position="47"/>
        <end position="71"/>
    </location>
</feature>
<feature type="region of interest" description="Disordered" evidence="6">
    <location>
        <begin position="238"/>
        <end position="259"/>
    </location>
</feature>
<dbReference type="PANTHER" id="PTHR47371">
    <property type="entry name" value="LIPOTEICHOIC ACID SYNTHASE"/>
    <property type="match status" value="1"/>
</dbReference>
<dbReference type="EMBL" id="JALEMU010000130">
    <property type="protein sequence ID" value="MCI5756216.1"/>
    <property type="molecule type" value="Genomic_DNA"/>
</dbReference>
<dbReference type="Proteomes" id="UP001139365">
    <property type="component" value="Unassembled WGS sequence"/>
</dbReference>
<dbReference type="CDD" id="cd16015">
    <property type="entry name" value="LTA_synthase"/>
    <property type="match status" value="1"/>
</dbReference>
<evidence type="ECO:0000256" key="2">
    <source>
        <dbReference type="ARBA" id="ARBA00022475"/>
    </source>
</evidence>
<evidence type="ECO:0000256" key="6">
    <source>
        <dbReference type="SAM" id="MobiDB-lite"/>
    </source>
</evidence>
<dbReference type="Gene3D" id="3.40.720.10">
    <property type="entry name" value="Alkaline Phosphatase, subunit A"/>
    <property type="match status" value="1"/>
</dbReference>
<feature type="domain" description="Sulfatase N-terminal" evidence="8">
    <location>
        <begin position="262"/>
        <end position="524"/>
    </location>
</feature>
<keyword evidence="4 7" id="KW-1133">Transmembrane helix</keyword>
<feature type="compositionally biased region" description="Polar residues" evidence="6">
    <location>
        <begin position="244"/>
        <end position="253"/>
    </location>
</feature>
<reference evidence="9 10" key="1">
    <citation type="submission" date="2022-03" db="EMBL/GenBank/DDBJ databases">
        <title>Metagenome-assembled genomes from swine fecal metagenomes.</title>
        <authorList>
            <person name="Holman D.B."/>
            <person name="Kommadath A."/>
        </authorList>
    </citation>
    <scope>NUCLEOTIDE SEQUENCE [LARGE SCALE GENOMIC DNA]</scope>
    <source>
        <strain evidence="9">SUG147</strain>
    </source>
</reference>
<evidence type="ECO:0000256" key="7">
    <source>
        <dbReference type="SAM" id="Phobius"/>
    </source>
</evidence>
<dbReference type="Pfam" id="PF00884">
    <property type="entry name" value="Sulfatase"/>
    <property type="match status" value="1"/>
</dbReference>
<gene>
    <name evidence="9" type="ORF">MR241_07990</name>
</gene>
<evidence type="ECO:0000259" key="8">
    <source>
        <dbReference type="Pfam" id="PF00884"/>
    </source>
</evidence>